<feature type="region of interest" description="Disordered" evidence="1">
    <location>
        <begin position="70"/>
        <end position="98"/>
    </location>
</feature>
<name>A0ABW6IIW2_9CYAN</name>
<reference evidence="2 3" key="1">
    <citation type="submission" date="2024-10" db="EMBL/GenBank/DDBJ databases">
        <authorList>
            <person name="Ratan Roy A."/>
            <person name="Morales Sandoval P.H."/>
            <person name="De Los Santos Villalobos S."/>
            <person name="Chakraborty S."/>
            <person name="Mukherjee J."/>
        </authorList>
    </citation>
    <scope>NUCLEOTIDE SEQUENCE [LARGE SCALE GENOMIC DNA]</scope>
    <source>
        <strain evidence="2 3">S1</strain>
    </source>
</reference>
<gene>
    <name evidence="2" type="ORF">ACFVKH_17900</name>
</gene>
<evidence type="ECO:0000313" key="2">
    <source>
        <dbReference type="EMBL" id="MFE4108161.1"/>
    </source>
</evidence>
<keyword evidence="3" id="KW-1185">Reference proteome</keyword>
<feature type="compositionally biased region" description="Pro residues" evidence="1">
    <location>
        <begin position="73"/>
        <end position="96"/>
    </location>
</feature>
<evidence type="ECO:0000256" key="1">
    <source>
        <dbReference type="SAM" id="MobiDB-lite"/>
    </source>
</evidence>
<organism evidence="2 3">
    <name type="scientific">Almyronema epifaneia S1</name>
    <dbReference type="NCBI Taxonomy" id="2991925"/>
    <lineage>
        <taxon>Bacteria</taxon>
        <taxon>Bacillati</taxon>
        <taxon>Cyanobacteriota</taxon>
        <taxon>Cyanophyceae</taxon>
        <taxon>Nodosilineales</taxon>
        <taxon>Nodosilineaceae</taxon>
        <taxon>Almyronema</taxon>
        <taxon>Almyronema epifaneia</taxon>
    </lineage>
</organism>
<protein>
    <submittedName>
        <fullName evidence="2">Uncharacterized protein</fullName>
    </submittedName>
</protein>
<feature type="region of interest" description="Disordered" evidence="1">
    <location>
        <begin position="115"/>
        <end position="145"/>
    </location>
</feature>
<dbReference type="Proteomes" id="UP001600165">
    <property type="component" value="Unassembled WGS sequence"/>
</dbReference>
<evidence type="ECO:0000313" key="3">
    <source>
        <dbReference type="Proteomes" id="UP001600165"/>
    </source>
</evidence>
<dbReference type="EMBL" id="JBHZOL010000100">
    <property type="protein sequence ID" value="MFE4108161.1"/>
    <property type="molecule type" value="Genomic_DNA"/>
</dbReference>
<dbReference type="RefSeq" id="WP_377967604.1">
    <property type="nucleotide sequence ID" value="NZ_JBHZOL010000100.1"/>
</dbReference>
<proteinExistence type="predicted"/>
<accession>A0ABW6IIW2</accession>
<feature type="compositionally biased region" description="Polar residues" evidence="1">
    <location>
        <begin position="118"/>
        <end position="129"/>
    </location>
</feature>
<comment type="caution">
    <text evidence="2">The sequence shown here is derived from an EMBL/GenBank/DDBJ whole genome shotgun (WGS) entry which is preliminary data.</text>
</comment>
<sequence>MALFSNSKFSQLTLWRWFYHPLVLTSVALHSLLLVAPLPSALDPEKTPAEAEPLPEPEEEIIPVDILNLAPPTAAPPAAKPPVQHPQPSARPPVPPSAEKLAQLQETLPPEELENLQAETEQSDSSGTDQSEDVEADTSTFDGVGQGRFVGSLEAVDYGNFDQTANWSNLYSALIDRYLPPEERSLFFNGDRQPVADVSIFKYITRNVELVASEDLAPTAEAAGLTFDVTQYELYGNQRLYTLINAEGTPAAYVSLVDLRGGTAVLVWQSDPRQI</sequence>